<dbReference type="InterPro" id="IPR022030">
    <property type="entry name" value="SF3A1_dom"/>
</dbReference>
<dbReference type="Proteomes" id="UP000005666">
    <property type="component" value="Chromosome 4"/>
</dbReference>
<evidence type="ECO:0000256" key="5">
    <source>
        <dbReference type="ARBA" id="ARBA00023187"/>
    </source>
</evidence>
<keyword evidence="10" id="KW-1185">Reference proteome</keyword>
<keyword evidence="4" id="KW-0677">Repeat</keyword>
<evidence type="ECO:0000256" key="7">
    <source>
        <dbReference type="SAM" id="MobiDB-lite"/>
    </source>
</evidence>
<dbReference type="KEGG" id="tpf:TPHA_0D04470"/>
<dbReference type="GO" id="GO:0071004">
    <property type="term" value="C:U2-type prespliceosome"/>
    <property type="evidence" value="ECO:0007669"/>
    <property type="project" value="TreeGrafter"/>
</dbReference>
<evidence type="ECO:0000256" key="3">
    <source>
        <dbReference type="ARBA" id="ARBA00022728"/>
    </source>
</evidence>
<dbReference type="SUPFAM" id="SSF109905">
    <property type="entry name" value="Surp module (SWAP domain)"/>
    <property type="match status" value="2"/>
</dbReference>
<sequence>MEEVPIIDNNEIKNHILKTVNYIKEHGKSFEDELRLDEKFSFVNPDNEYHKYYQCMLDKNLNDHKLEQNAKEGKQTIEEEDNISVDELNDNKVEVPNEPHPFFFSNYDTNLKPKSFEILKLTAQFVVCNEDINYLEKLKTKYIDNPQFAFLNENHDLNKTFNVFVNQYKEILNNKIVKPLMFGNNLKGIDFKRTVLERSFKRAEYLEYQAELGQKFQKEKNLLDIEYAAINWTKFKVLTAFSLDDPNTLDKDNVDEYNKPINLQGLKLKEISKNENTTLIYFQSIEPINKKEELEVSKQGKHTKRKMKVKAAGETRNKKLKSKQNTEVNDSDIKDNRNKSGHYIECPITKKMVPVAQFDRYLQTLLGDPKYKEERTKFEQKHKMTNLTDAEAYENIKKMARKD</sequence>
<dbReference type="InterPro" id="IPR045146">
    <property type="entry name" value="SF3A1"/>
</dbReference>
<name>G8BS06_TETPH</name>
<feature type="domain" description="SURP motif" evidence="8">
    <location>
        <begin position="15"/>
        <end position="53"/>
    </location>
</feature>
<evidence type="ECO:0000313" key="10">
    <source>
        <dbReference type="Proteomes" id="UP000005666"/>
    </source>
</evidence>
<dbReference type="PROSITE" id="PS50128">
    <property type="entry name" value="SURP"/>
    <property type="match status" value="2"/>
</dbReference>
<evidence type="ECO:0000256" key="2">
    <source>
        <dbReference type="ARBA" id="ARBA00022664"/>
    </source>
</evidence>
<dbReference type="SMART" id="SM00648">
    <property type="entry name" value="SWAP"/>
    <property type="match status" value="2"/>
</dbReference>
<dbReference type="InterPro" id="IPR000061">
    <property type="entry name" value="Surp"/>
</dbReference>
<keyword evidence="6" id="KW-0539">Nucleus</keyword>
<dbReference type="Pfam" id="PF12230">
    <property type="entry name" value="PRP21_like_P"/>
    <property type="match status" value="1"/>
</dbReference>
<keyword evidence="3" id="KW-0747">Spliceosome</keyword>
<dbReference type="GO" id="GO:0000381">
    <property type="term" value="P:regulation of alternative mRNA splicing, via spliceosome"/>
    <property type="evidence" value="ECO:0007669"/>
    <property type="project" value="TreeGrafter"/>
</dbReference>
<evidence type="ECO:0000256" key="6">
    <source>
        <dbReference type="ARBA" id="ARBA00023242"/>
    </source>
</evidence>
<dbReference type="Gene3D" id="1.10.10.790">
    <property type="entry name" value="Surp module"/>
    <property type="match status" value="2"/>
</dbReference>
<dbReference type="GO" id="GO:0003723">
    <property type="term" value="F:RNA binding"/>
    <property type="evidence" value="ECO:0007669"/>
    <property type="project" value="InterPro"/>
</dbReference>
<dbReference type="OrthoDB" id="447637at2759"/>
<evidence type="ECO:0000256" key="1">
    <source>
        <dbReference type="ARBA" id="ARBA00004123"/>
    </source>
</evidence>
<dbReference type="PANTHER" id="PTHR15316:SF1">
    <property type="entry name" value="SPLICING FACTOR 3A SUBUNIT 1"/>
    <property type="match status" value="1"/>
</dbReference>
<dbReference type="GO" id="GO:0005686">
    <property type="term" value="C:U2 snRNP"/>
    <property type="evidence" value="ECO:0007669"/>
    <property type="project" value="TreeGrafter"/>
</dbReference>
<accession>G8BS06</accession>
<dbReference type="InterPro" id="IPR035967">
    <property type="entry name" value="SWAP/Surp_sf"/>
</dbReference>
<dbReference type="GO" id="GO:0071013">
    <property type="term" value="C:catalytic step 2 spliceosome"/>
    <property type="evidence" value="ECO:0007669"/>
    <property type="project" value="TreeGrafter"/>
</dbReference>
<dbReference type="GeneID" id="11531067"/>
<dbReference type="OMA" id="HYASIDW"/>
<evidence type="ECO:0000313" key="9">
    <source>
        <dbReference type="EMBL" id="CCE63081.1"/>
    </source>
</evidence>
<dbReference type="HOGENOM" id="CLU_013259_0_0_1"/>
<reference evidence="9 10" key="1">
    <citation type="journal article" date="2011" name="Proc. Natl. Acad. Sci. U.S.A.">
        <title>Evolutionary erosion of yeast sex chromosomes by mating-type switching accidents.</title>
        <authorList>
            <person name="Gordon J.L."/>
            <person name="Armisen D."/>
            <person name="Proux-Wera E."/>
            <person name="Oheigeartaigh S.S."/>
            <person name="Byrne K.P."/>
            <person name="Wolfe K.H."/>
        </authorList>
    </citation>
    <scope>NUCLEOTIDE SEQUENCE [LARGE SCALE GENOMIC DNA]</scope>
    <source>
        <strain evidence="10">ATCC 24235 / CBS 4417 / NBRC 1672 / NRRL Y-8282 / UCD 70-5</strain>
    </source>
</reference>
<dbReference type="Pfam" id="PF01805">
    <property type="entry name" value="Surp"/>
    <property type="match status" value="2"/>
</dbReference>
<evidence type="ECO:0000259" key="8">
    <source>
        <dbReference type="PROSITE" id="PS50128"/>
    </source>
</evidence>
<organism evidence="9 10">
    <name type="scientific">Tetrapisispora phaffii (strain ATCC 24235 / CBS 4417 / NBRC 1672 / NRRL Y-8282 / UCD 70-5)</name>
    <name type="common">Yeast</name>
    <name type="synonym">Fabospora phaffii</name>
    <dbReference type="NCBI Taxonomy" id="1071381"/>
    <lineage>
        <taxon>Eukaryota</taxon>
        <taxon>Fungi</taxon>
        <taxon>Dikarya</taxon>
        <taxon>Ascomycota</taxon>
        <taxon>Saccharomycotina</taxon>
        <taxon>Saccharomycetes</taxon>
        <taxon>Saccharomycetales</taxon>
        <taxon>Saccharomycetaceae</taxon>
        <taxon>Tetrapisispora</taxon>
    </lineage>
</organism>
<dbReference type="GO" id="GO:0045292">
    <property type="term" value="P:mRNA cis splicing, via spliceosome"/>
    <property type="evidence" value="ECO:0007669"/>
    <property type="project" value="InterPro"/>
</dbReference>
<feature type="compositionally biased region" description="Basic residues" evidence="7">
    <location>
        <begin position="299"/>
        <end position="309"/>
    </location>
</feature>
<dbReference type="EMBL" id="HE612859">
    <property type="protein sequence ID" value="CCE63081.1"/>
    <property type="molecule type" value="Genomic_DNA"/>
</dbReference>
<keyword evidence="2" id="KW-0507">mRNA processing</keyword>
<evidence type="ECO:0000256" key="4">
    <source>
        <dbReference type="ARBA" id="ARBA00022737"/>
    </source>
</evidence>
<dbReference type="AlphaFoldDB" id="G8BS06"/>
<protein>
    <recommendedName>
        <fullName evidence="8">SURP motif domain-containing protein</fullName>
    </recommendedName>
</protein>
<comment type="subcellular location">
    <subcellularLocation>
        <location evidence="1">Nucleus</location>
    </subcellularLocation>
</comment>
<proteinExistence type="predicted"/>
<dbReference type="RefSeq" id="XP_003685515.1">
    <property type="nucleotide sequence ID" value="XM_003685467.1"/>
</dbReference>
<dbReference type="PANTHER" id="PTHR15316">
    <property type="entry name" value="SPLICEOSOME ASSOCIATED PROTEIN 114/SWAP SPLICING FACTOR-RELATED"/>
    <property type="match status" value="1"/>
</dbReference>
<feature type="region of interest" description="Disordered" evidence="7">
    <location>
        <begin position="296"/>
        <end position="334"/>
    </location>
</feature>
<keyword evidence="5" id="KW-0508">mRNA splicing</keyword>
<dbReference type="eggNOG" id="KOG0007">
    <property type="taxonomic scope" value="Eukaryota"/>
</dbReference>
<gene>
    <name evidence="9" type="primary">TPHA0D04470</name>
    <name evidence="9" type="ordered locus">TPHA_0D04470</name>
</gene>
<dbReference type="STRING" id="1071381.G8BS06"/>
<feature type="domain" description="SURP motif" evidence="8">
    <location>
        <begin position="118"/>
        <end position="161"/>
    </location>
</feature>